<evidence type="ECO:0000313" key="1">
    <source>
        <dbReference type="EMBL" id="AFX89116.1"/>
    </source>
</evidence>
<proteinExistence type="predicted"/>
<dbReference type="EMBL" id="CP003476">
    <property type="protein sequence ID" value="AFX89116.1"/>
    <property type="molecule type" value="Genomic_DNA"/>
</dbReference>
<gene>
    <name evidence="1" type="ORF">HPAKL86_00440</name>
</gene>
<dbReference type="Proteomes" id="UP000010078">
    <property type="component" value="Chromosome"/>
</dbReference>
<organism evidence="1 2">
    <name type="scientific">Helicobacter pylori Aklavik86</name>
    <dbReference type="NCBI Taxonomy" id="1055532"/>
    <lineage>
        <taxon>Bacteria</taxon>
        <taxon>Pseudomonadati</taxon>
        <taxon>Campylobacterota</taxon>
        <taxon>Epsilonproteobacteria</taxon>
        <taxon>Campylobacterales</taxon>
        <taxon>Helicobacteraceae</taxon>
        <taxon>Helicobacter</taxon>
    </lineage>
</organism>
<accession>K7Y6G7</accession>
<protein>
    <submittedName>
        <fullName evidence="1">Uncharacterized protein</fullName>
    </submittedName>
</protein>
<reference evidence="1 2" key="1">
    <citation type="journal article" date="2015" name="Genome Announc.">
        <title>Complete Genome Sequences of Two Helicobacter pylori Strains from a Canadian Arctic Aboriginal Community.</title>
        <authorList>
            <person name="Kersulyte D."/>
            <person name="Bertoli M.T."/>
            <person name="Tamma S."/>
            <person name="Keelan M."/>
            <person name="Munday R."/>
            <person name="Geary J."/>
            <person name="Veldhuyzen van Zanten S."/>
            <person name="Goodman K.J."/>
            <person name="Berg D.E."/>
        </authorList>
    </citation>
    <scope>NUCLEOTIDE SEQUENCE [LARGE SCALE GENOMIC DNA]</scope>
    <source>
        <strain evidence="1">Aklavik86</strain>
    </source>
</reference>
<dbReference type="KEGG" id="hpyk:HPAKL86_00440"/>
<name>K7Y6G7_HELPX</name>
<sequence>MRIVSKSVRFLARVGFKISKKFLPHKIKRYIISLMLEYIKKRYSSLFYKDFVVAISHGRHPSFLSDMISNNPNPQALEVFYENLFQIIDKNSLHRNISQIISEHDFLSHVISHLDPKSLEIFYENLFQIINNRIKQSKEEALAFAAHVIQILTSTKSLNDIESDYTENATLMGVKLSTIESLLPKGLSLYNIKVCLTNFSDYRFNKFQKLSFLIHNLLFLQNLKVKDPMTSLPTTLLKAKTITFHRAETGGVGYTTSTSHAINNSCMRGY</sequence>
<dbReference type="AlphaFoldDB" id="K7Y6G7"/>
<evidence type="ECO:0000313" key="2">
    <source>
        <dbReference type="Proteomes" id="UP000010078"/>
    </source>
</evidence>
<dbReference type="PATRIC" id="fig|1055532.3.peg.93"/>
<dbReference type="HOGENOM" id="CLU_1029626_0_0_7"/>